<dbReference type="AlphaFoldDB" id="A0A930V1J0"/>
<keyword evidence="2" id="KW-0028">Amino-acid biosynthesis</keyword>
<dbReference type="CDD" id="cd01065">
    <property type="entry name" value="NAD_bind_Shikimate_DH"/>
    <property type="match status" value="1"/>
</dbReference>
<feature type="domain" description="Shikimate dehydrogenase substrate binding N-terminal" evidence="3">
    <location>
        <begin position="7"/>
        <end position="96"/>
    </location>
</feature>
<dbReference type="EMBL" id="JADIVZ010000004">
    <property type="protein sequence ID" value="MBF4162181.1"/>
    <property type="molecule type" value="Genomic_DNA"/>
</dbReference>
<comment type="caution">
    <text evidence="4">The sequence shown here is derived from an EMBL/GenBank/DDBJ whole genome shotgun (WGS) entry which is preliminary data.</text>
</comment>
<evidence type="ECO:0000256" key="1">
    <source>
        <dbReference type="ARBA" id="ARBA00004871"/>
    </source>
</evidence>
<evidence type="ECO:0000256" key="2">
    <source>
        <dbReference type="ARBA" id="ARBA00023141"/>
    </source>
</evidence>
<dbReference type="SUPFAM" id="SSF53223">
    <property type="entry name" value="Aminoacid dehydrogenase-like, N-terminal domain"/>
    <property type="match status" value="1"/>
</dbReference>
<evidence type="ECO:0000313" key="5">
    <source>
        <dbReference type="Proteomes" id="UP000656804"/>
    </source>
</evidence>
<dbReference type="RefSeq" id="WP_194503425.1">
    <property type="nucleotide sequence ID" value="NZ_JADIVZ010000004.1"/>
</dbReference>
<dbReference type="InterPro" id="IPR046346">
    <property type="entry name" value="Aminoacid_DH-like_N_sf"/>
</dbReference>
<dbReference type="Pfam" id="PF08501">
    <property type="entry name" value="Shikimate_dh_N"/>
    <property type="match status" value="1"/>
</dbReference>
<proteinExistence type="predicted"/>
<evidence type="ECO:0000259" key="3">
    <source>
        <dbReference type="Pfam" id="PF08501"/>
    </source>
</evidence>
<reference evidence="4" key="1">
    <citation type="submission" date="2020-11" db="EMBL/GenBank/DDBJ databases">
        <title>Nocardioides sp. CBS4Y-1, whole genome shotgun sequence.</title>
        <authorList>
            <person name="Tuo L."/>
        </authorList>
    </citation>
    <scope>NUCLEOTIDE SEQUENCE</scope>
    <source>
        <strain evidence="4">CBS4Y-1</strain>
    </source>
</reference>
<name>A0A930V1J0_9ACTN</name>
<dbReference type="GO" id="GO:0050661">
    <property type="term" value="F:NADP binding"/>
    <property type="evidence" value="ECO:0007669"/>
    <property type="project" value="TreeGrafter"/>
</dbReference>
<dbReference type="GO" id="GO:0004764">
    <property type="term" value="F:shikimate 3-dehydrogenase (NADP+) activity"/>
    <property type="evidence" value="ECO:0007669"/>
    <property type="project" value="UniProtKB-EC"/>
</dbReference>
<accession>A0A930V1J0</accession>
<organism evidence="4 5">
    <name type="scientific">Nocardioides acrostichi</name>
    <dbReference type="NCBI Taxonomy" id="2784339"/>
    <lineage>
        <taxon>Bacteria</taxon>
        <taxon>Bacillati</taxon>
        <taxon>Actinomycetota</taxon>
        <taxon>Actinomycetes</taxon>
        <taxon>Propionibacteriales</taxon>
        <taxon>Nocardioidaceae</taxon>
        <taxon>Nocardioides</taxon>
    </lineage>
</organism>
<evidence type="ECO:0000313" key="4">
    <source>
        <dbReference type="EMBL" id="MBF4162181.1"/>
    </source>
</evidence>
<dbReference type="SUPFAM" id="SSF51735">
    <property type="entry name" value="NAD(P)-binding Rossmann-fold domains"/>
    <property type="match status" value="1"/>
</dbReference>
<dbReference type="GO" id="GO:0009073">
    <property type="term" value="P:aromatic amino acid family biosynthetic process"/>
    <property type="evidence" value="ECO:0007669"/>
    <property type="project" value="UniProtKB-KW"/>
</dbReference>
<gene>
    <name evidence="4" type="ORF">ISG29_10795</name>
</gene>
<dbReference type="Gene3D" id="3.40.50.10860">
    <property type="entry name" value="Leucine Dehydrogenase, chain A, domain 1"/>
    <property type="match status" value="1"/>
</dbReference>
<dbReference type="Gene3D" id="3.40.50.720">
    <property type="entry name" value="NAD(P)-binding Rossmann-like Domain"/>
    <property type="match status" value="1"/>
</dbReference>
<dbReference type="InterPro" id="IPR013708">
    <property type="entry name" value="Shikimate_DH-bd_N"/>
</dbReference>
<dbReference type="GO" id="GO:0005829">
    <property type="term" value="C:cytosol"/>
    <property type="evidence" value="ECO:0007669"/>
    <property type="project" value="TreeGrafter"/>
</dbReference>
<keyword evidence="2" id="KW-0057">Aromatic amino acid biosynthesis</keyword>
<dbReference type="InterPro" id="IPR022893">
    <property type="entry name" value="Shikimate_DH_fam"/>
</dbReference>
<keyword evidence="5" id="KW-1185">Reference proteome</keyword>
<protein>
    <submittedName>
        <fullName evidence="4">Shikimate dehydrogenase</fullName>
        <ecNumber evidence="4">1.1.1.25</ecNumber>
    </submittedName>
</protein>
<dbReference type="NCBIfam" id="NF001311">
    <property type="entry name" value="PRK00258.1-3"/>
    <property type="match status" value="1"/>
</dbReference>
<dbReference type="PANTHER" id="PTHR21089:SF1">
    <property type="entry name" value="BIFUNCTIONAL 3-DEHYDROQUINATE DEHYDRATASE_SHIKIMATE DEHYDROGENASE, CHLOROPLASTIC"/>
    <property type="match status" value="1"/>
</dbReference>
<dbReference type="EC" id="1.1.1.25" evidence="4"/>
<sequence>MTARCAVLGDPIEHSLSPVLHRAGYAALGVHGFEYGAVRVPSGGLPAFLEGLEGREDDWRGLSLTMPLKRELLALCHQRGWAVSPTARAAGGANTLVREESGAWRADNTDVPGAMHALRERYEGSASRLTILGAGATAASIGLAAVGLGCSEITLAVRSPERAVETIDVLTAYDPSLRLRTVVLDAPTDSDLLVSTVPAAAQTPEVVAAHTASCVFEVVYDPWPTPVAAAARERGGVLVTGLDLLVHQAVLQFEQFTPAAPDSRTTQDSRAALIHAMRTAGESALHPR</sequence>
<dbReference type="PANTHER" id="PTHR21089">
    <property type="entry name" value="SHIKIMATE DEHYDROGENASE"/>
    <property type="match status" value="1"/>
</dbReference>
<dbReference type="Proteomes" id="UP000656804">
    <property type="component" value="Unassembled WGS sequence"/>
</dbReference>
<dbReference type="GO" id="GO:0009423">
    <property type="term" value="P:chorismate biosynthetic process"/>
    <property type="evidence" value="ECO:0007669"/>
    <property type="project" value="TreeGrafter"/>
</dbReference>
<comment type="pathway">
    <text evidence="1">Metabolic intermediate biosynthesis; chorismate biosynthesis; chorismate from D-erythrose 4-phosphate and phosphoenolpyruvate: step 4/7.</text>
</comment>
<dbReference type="GO" id="GO:0019632">
    <property type="term" value="P:shikimate metabolic process"/>
    <property type="evidence" value="ECO:0007669"/>
    <property type="project" value="TreeGrafter"/>
</dbReference>
<dbReference type="InterPro" id="IPR036291">
    <property type="entry name" value="NAD(P)-bd_dom_sf"/>
</dbReference>
<keyword evidence="4" id="KW-0560">Oxidoreductase</keyword>